<evidence type="ECO:0000256" key="4">
    <source>
        <dbReference type="ARBA" id="ARBA00023242"/>
    </source>
</evidence>
<gene>
    <name evidence="8" type="primary">LOC111127046</name>
</gene>
<dbReference type="InterPro" id="IPR036960">
    <property type="entry name" value="T-box_sf"/>
</dbReference>
<feature type="domain" description="T-box" evidence="6">
    <location>
        <begin position="105"/>
        <end position="280"/>
    </location>
</feature>
<comment type="subcellular location">
    <subcellularLocation>
        <location evidence="5">Nucleus</location>
    </subcellularLocation>
</comment>
<dbReference type="GO" id="GO:0005634">
    <property type="term" value="C:nucleus"/>
    <property type="evidence" value="ECO:0007669"/>
    <property type="project" value="UniProtKB-SubCell"/>
</dbReference>
<dbReference type="PANTHER" id="PTHR11267:SF207">
    <property type="entry name" value="OVER COMPENSATING MALES, ISOFORM A"/>
    <property type="match status" value="1"/>
</dbReference>
<dbReference type="PANTHER" id="PTHR11267">
    <property type="entry name" value="T-BOX PROTEIN-RELATED"/>
    <property type="match status" value="1"/>
</dbReference>
<dbReference type="InterPro" id="IPR001699">
    <property type="entry name" value="TF_T-box"/>
</dbReference>
<keyword evidence="4 5" id="KW-0539">Nucleus</keyword>
<evidence type="ECO:0000256" key="3">
    <source>
        <dbReference type="ARBA" id="ARBA00023163"/>
    </source>
</evidence>
<dbReference type="Gene3D" id="2.60.40.820">
    <property type="entry name" value="Transcription factor, T-box"/>
    <property type="match status" value="1"/>
</dbReference>
<accession>A0A8B8DL82</accession>
<dbReference type="GO" id="GO:0000785">
    <property type="term" value="C:chromatin"/>
    <property type="evidence" value="ECO:0007669"/>
    <property type="project" value="TreeGrafter"/>
</dbReference>
<dbReference type="AlphaFoldDB" id="A0A8B8DL82"/>
<dbReference type="InterPro" id="IPR008967">
    <property type="entry name" value="p53-like_TF_DNA-bd_sf"/>
</dbReference>
<proteinExistence type="predicted"/>
<dbReference type="GO" id="GO:0001708">
    <property type="term" value="P:cell fate specification"/>
    <property type="evidence" value="ECO:0007669"/>
    <property type="project" value="TreeGrafter"/>
</dbReference>
<evidence type="ECO:0000313" key="8">
    <source>
        <dbReference type="RefSeq" id="XP_022327741.1"/>
    </source>
</evidence>
<dbReference type="GeneID" id="111127046"/>
<dbReference type="SMART" id="SM00425">
    <property type="entry name" value="TBOX"/>
    <property type="match status" value="1"/>
</dbReference>
<keyword evidence="2 5" id="KW-0238">DNA-binding</keyword>
<name>A0A8B8DL82_CRAVI</name>
<dbReference type="RefSeq" id="XP_022327741.1">
    <property type="nucleotide sequence ID" value="XM_022472033.1"/>
</dbReference>
<evidence type="ECO:0000256" key="2">
    <source>
        <dbReference type="ARBA" id="ARBA00023125"/>
    </source>
</evidence>
<evidence type="ECO:0000256" key="5">
    <source>
        <dbReference type="PROSITE-ProRule" id="PRU00201"/>
    </source>
</evidence>
<dbReference type="GO" id="GO:0000981">
    <property type="term" value="F:DNA-binding transcription factor activity, RNA polymerase II-specific"/>
    <property type="evidence" value="ECO:0007669"/>
    <property type="project" value="TreeGrafter"/>
</dbReference>
<dbReference type="GO" id="GO:0045893">
    <property type="term" value="P:positive regulation of DNA-templated transcription"/>
    <property type="evidence" value="ECO:0007669"/>
    <property type="project" value="InterPro"/>
</dbReference>
<dbReference type="OrthoDB" id="7442607at2759"/>
<keyword evidence="3" id="KW-0804">Transcription</keyword>
<keyword evidence="1" id="KW-0805">Transcription regulation</keyword>
<evidence type="ECO:0000313" key="7">
    <source>
        <dbReference type="Proteomes" id="UP000694844"/>
    </source>
</evidence>
<dbReference type="SUPFAM" id="SSF49417">
    <property type="entry name" value="p53-like transcription factors"/>
    <property type="match status" value="1"/>
</dbReference>
<dbReference type="KEGG" id="cvn:111127046"/>
<organism evidence="7 8">
    <name type="scientific">Crassostrea virginica</name>
    <name type="common">Eastern oyster</name>
    <dbReference type="NCBI Taxonomy" id="6565"/>
    <lineage>
        <taxon>Eukaryota</taxon>
        <taxon>Metazoa</taxon>
        <taxon>Spiralia</taxon>
        <taxon>Lophotrochozoa</taxon>
        <taxon>Mollusca</taxon>
        <taxon>Bivalvia</taxon>
        <taxon>Autobranchia</taxon>
        <taxon>Pteriomorphia</taxon>
        <taxon>Ostreida</taxon>
        <taxon>Ostreoidea</taxon>
        <taxon>Ostreidae</taxon>
        <taxon>Crassostrea</taxon>
    </lineage>
</organism>
<dbReference type="PROSITE" id="PS50252">
    <property type="entry name" value="TBOX_3"/>
    <property type="match status" value="1"/>
</dbReference>
<comment type="caution">
    <text evidence="5">Lacks conserved residue(s) required for the propagation of feature annotation.</text>
</comment>
<dbReference type="GO" id="GO:0000978">
    <property type="term" value="F:RNA polymerase II cis-regulatory region sequence-specific DNA binding"/>
    <property type="evidence" value="ECO:0007669"/>
    <property type="project" value="InterPro"/>
</dbReference>
<dbReference type="PRINTS" id="PR00937">
    <property type="entry name" value="TBOX"/>
</dbReference>
<keyword evidence="7" id="KW-1185">Reference proteome</keyword>
<dbReference type="InterPro" id="IPR046360">
    <property type="entry name" value="T-box_DNA-bd"/>
</dbReference>
<reference evidence="8" key="1">
    <citation type="submission" date="2025-08" db="UniProtKB">
        <authorList>
            <consortium name="RefSeq"/>
        </authorList>
    </citation>
    <scope>IDENTIFICATION</scope>
    <source>
        <tissue evidence="8">Whole sample</tissue>
    </source>
</reference>
<dbReference type="Proteomes" id="UP000694844">
    <property type="component" value="Chromosome 3"/>
</dbReference>
<dbReference type="CDD" id="cd00182">
    <property type="entry name" value="T-box"/>
    <property type="match status" value="1"/>
</dbReference>
<protein>
    <submittedName>
        <fullName evidence="8">Brachyury protein homolog A-like isoform X1</fullName>
    </submittedName>
</protein>
<evidence type="ECO:0000256" key="1">
    <source>
        <dbReference type="ARBA" id="ARBA00023015"/>
    </source>
</evidence>
<evidence type="ECO:0000259" key="6">
    <source>
        <dbReference type="PROSITE" id="PS50252"/>
    </source>
</evidence>
<sequence>MDLRKLQVGGPFAEYLMKLATHKPLTRDRVCVSTISTTSPESSDKSSSDMETPSSYLDVCQAYAQSSSSGNSGRHSYEEDGSEKSVLGETDDCIQQINGAIVLSLVEAKLWYRFLELGTEMIINKTGRRMFPYLEFSLRGVDPVGLYDVIFDIIPASGKCFKFLNNRWMPIGKKEDEFKNHPFKHPDSPQVGAAWMMRKISFDKVRLSNKPGTGAGIFTLHTLQKYLVRISIVKHERDDELSVVEFPIRATTFIAVTAYNNRDVTKLKINSNPYSKGFRFPIKRMRNQSVEKRNTPSDRTFVNDEELKKRSVFCPIDHDASGFSEVPLDLSIHKPSTERGTSVSQTRLHVDKETQTELRMIDIAFWNQFNVCKTQRKRL</sequence>
<dbReference type="Pfam" id="PF00907">
    <property type="entry name" value="T-box"/>
    <property type="match status" value="1"/>
</dbReference>